<proteinExistence type="predicted"/>
<reference evidence="3" key="1">
    <citation type="journal article" date="2016" name="Gigascience">
        <title>De novo construction of an expanded transcriptome assembly for the western tarnished plant bug, Lygus hesperus.</title>
        <authorList>
            <person name="Tassone E.E."/>
            <person name="Geib S.M."/>
            <person name="Hall B."/>
            <person name="Fabrick J.A."/>
            <person name="Brent C.S."/>
            <person name="Hull J.J."/>
        </authorList>
    </citation>
    <scope>NUCLEOTIDE SEQUENCE</scope>
</reference>
<keyword evidence="1" id="KW-1133">Transmembrane helix</keyword>
<keyword evidence="1" id="KW-0472">Membrane</keyword>
<name>A0A146KWQ1_LYGHE</name>
<dbReference type="AlphaFoldDB" id="A0A146KWQ1"/>
<evidence type="ECO:0000256" key="1">
    <source>
        <dbReference type="SAM" id="Phobius"/>
    </source>
</evidence>
<feature type="transmembrane region" description="Helical" evidence="1">
    <location>
        <begin position="55"/>
        <end position="81"/>
    </location>
</feature>
<gene>
    <name evidence="3" type="ORF">g.10193</name>
</gene>
<feature type="chain" id="PRO_5007526895" evidence="2">
    <location>
        <begin position="22"/>
        <end position="145"/>
    </location>
</feature>
<dbReference type="EMBL" id="GDHC01017726">
    <property type="protein sequence ID" value="JAQ00903.1"/>
    <property type="molecule type" value="Transcribed_RNA"/>
</dbReference>
<feature type="signal peptide" evidence="2">
    <location>
        <begin position="1"/>
        <end position="21"/>
    </location>
</feature>
<evidence type="ECO:0000256" key="2">
    <source>
        <dbReference type="SAM" id="SignalP"/>
    </source>
</evidence>
<evidence type="ECO:0000313" key="3">
    <source>
        <dbReference type="EMBL" id="JAQ00903.1"/>
    </source>
</evidence>
<organism evidence="3">
    <name type="scientific">Lygus hesperus</name>
    <name type="common">Western plant bug</name>
    <dbReference type="NCBI Taxonomy" id="30085"/>
    <lineage>
        <taxon>Eukaryota</taxon>
        <taxon>Metazoa</taxon>
        <taxon>Ecdysozoa</taxon>
        <taxon>Arthropoda</taxon>
        <taxon>Hexapoda</taxon>
        <taxon>Insecta</taxon>
        <taxon>Pterygota</taxon>
        <taxon>Neoptera</taxon>
        <taxon>Paraneoptera</taxon>
        <taxon>Hemiptera</taxon>
        <taxon>Heteroptera</taxon>
        <taxon>Panheteroptera</taxon>
        <taxon>Cimicomorpha</taxon>
        <taxon>Miridae</taxon>
        <taxon>Mirini</taxon>
        <taxon>Lygus</taxon>
    </lineage>
</organism>
<protein>
    <submittedName>
        <fullName evidence="3">Uncharacterized protein</fullName>
    </submittedName>
</protein>
<sequence>MQQRLLLLANLILITVNCSIATHHPILHVSLAFTVWLNFTFLISVLLFPAVVMIIIVIIVLVLLVVVTAALLLLNLFYYLLHHTCHLCQHRLQATQHNTTVNKGTAKILDLMLCRTVILSKKQHRIGYILLRYGQDRFRHRRQPR</sequence>
<keyword evidence="1" id="KW-0812">Transmembrane</keyword>
<accession>A0A146KWQ1</accession>
<keyword evidence="2" id="KW-0732">Signal</keyword>